<feature type="chain" id="PRO_5005412906" evidence="8">
    <location>
        <begin position="17"/>
        <end position="248"/>
    </location>
</feature>
<evidence type="ECO:0000256" key="5">
    <source>
        <dbReference type="ARBA" id="ARBA00022989"/>
    </source>
</evidence>
<keyword evidence="5 7" id="KW-1133">Transmembrane helix</keyword>
<dbReference type="PANTHER" id="PTHR48023:SF4">
    <property type="entry name" value="D-XYLOSE-PROTON SYMPORTER-LIKE 2"/>
    <property type="match status" value="1"/>
</dbReference>
<dbReference type="InterPro" id="IPR036259">
    <property type="entry name" value="MFS_trans_sf"/>
</dbReference>
<evidence type="ECO:0000256" key="2">
    <source>
        <dbReference type="ARBA" id="ARBA00007004"/>
    </source>
</evidence>
<keyword evidence="11" id="KW-1185">Reference proteome</keyword>
<proteinExistence type="inferred from homology"/>
<dbReference type="InterPro" id="IPR003663">
    <property type="entry name" value="Sugar/inositol_transpt"/>
</dbReference>
<dbReference type="GO" id="GO:0022857">
    <property type="term" value="F:transmembrane transporter activity"/>
    <property type="evidence" value="ECO:0007669"/>
    <property type="project" value="InterPro"/>
</dbReference>
<keyword evidence="8" id="KW-0732">Signal</keyword>
<keyword evidence="6 7" id="KW-0472">Membrane</keyword>
<evidence type="ECO:0000256" key="3">
    <source>
        <dbReference type="ARBA" id="ARBA00022448"/>
    </source>
</evidence>
<feature type="non-terminal residue" evidence="10">
    <location>
        <position position="248"/>
    </location>
</feature>
<feature type="transmembrane region" description="Helical" evidence="7">
    <location>
        <begin position="215"/>
        <end position="233"/>
    </location>
</feature>
<evidence type="ECO:0000256" key="8">
    <source>
        <dbReference type="SAM" id="SignalP"/>
    </source>
</evidence>
<reference evidence="10 11" key="1">
    <citation type="submission" date="2013-11" db="EMBL/GenBank/DDBJ databases">
        <title>Genome sequencing of Stegodyphus mimosarum.</title>
        <authorList>
            <person name="Bechsgaard J."/>
        </authorList>
    </citation>
    <scope>NUCLEOTIDE SEQUENCE [LARGE SCALE GENOMIC DNA]</scope>
</reference>
<dbReference type="Gene3D" id="1.20.1250.20">
    <property type="entry name" value="MFS general substrate transporter like domains"/>
    <property type="match status" value="1"/>
</dbReference>
<dbReference type="EMBL" id="KK118200">
    <property type="protein sequence ID" value="KFM72443.1"/>
    <property type="molecule type" value="Genomic_DNA"/>
</dbReference>
<keyword evidence="3" id="KW-0813">Transport</keyword>
<keyword evidence="4 7" id="KW-0812">Transmembrane</keyword>
<feature type="transmembrane region" description="Helical" evidence="7">
    <location>
        <begin position="183"/>
        <end position="203"/>
    </location>
</feature>
<dbReference type="InterPro" id="IPR005828">
    <property type="entry name" value="MFS_sugar_transport-like"/>
</dbReference>
<evidence type="ECO:0000256" key="1">
    <source>
        <dbReference type="ARBA" id="ARBA00004141"/>
    </source>
</evidence>
<dbReference type="InterPro" id="IPR050820">
    <property type="entry name" value="MFS_Sugar_Transporter"/>
</dbReference>
<dbReference type="Proteomes" id="UP000054359">
    <property type="component" value="Unassembled WGS sequence"/>
</dbReference>
<dbReference type="PANTHER" id="PTHR48023">
    <property type="entry name" value="D-XYLOSE-PROTON SYMPORTER-LIKE 2"/>
    <property type="match status" value="1"/>
</dbReference>
<dbReference type="GO" id="GO:1904659">
    <property type="term" value="P:D-glucose transmembrane transport"/>
    <property type="evidence" value="ECO:0007669"/>
    <property type="project" value="TreeGrafter"/>
</dbReference>
<evidence type="ECO:0000313" key="10">
    <source>
        <dbReference type="EMBL" id="KFM72443.1"/>
    </source>
</evidence>
<protein>
    <submittedName>
        <fullName evidence="10">Solute carrier family 2, facilitated glucose transporter member 10</fullName>
    </submittedName>
</protein>
<accession>A0A087U504</accession>
<dbReference type="PRINTS" id="PR00171">
    <property type="entry name" value="SUGRTRNSPORT"/>
</dbReference>
<gene>
    <name evidence="10" type="ORF">X975_05387</name>
</gene>
<dbReference type="STRING" id="407821.A0A087U504"/>
<dbReference type="AlphaFoldDB" id="A0A087U504"/>
<evidence type="ECO:0000256" key="7">
    <source>
        <dbReference type="SAM" id="Phobius"/>
    </source>
</evidence>
<evidence type="ECO:0000256" key="6">
    <source>
        <dbReference type="ARBA" id="ARBA00023136"/>
    </source>
</evidence>
<name>A0A087U504_STEMI</name>
<dbReference type="Pfam" id="PF00083">
    <property type="entry name" value="Sugar_tr"/>
    <property type="match status" value="1"/>
</dbReference>
<comment type="subcellular location">
    <subcellularLocation>
        <location evidence="1">Membrane</location>
        <topology evidence="1">Multi-pass membrane protein</topology>
    </subcellularLocation>
</comment>
<evidence type="ECO:0000256" key="4">
    <source>
        <dbReference type="ARBA" id="ARBA00022692"/>
    </source>
</evidence>
<organism evidence="10 11">
    <name type="scientific">Stegodyphus mimosarum</name>
    <name type="common">African social velvet spider</name>
    <dbReference type="NCBI Taxonomy" id="407821"/>
    <lineage>
        <taxon>Eukaryota</taxon>
        <taxon>Metazoa</taxon>
        <taxon>Ecdysozoa</taxon>
        <taxon>Arthropoda</taxon>
        <taxon>Chelicerata</taxon>
        <taxon>Arachnida</taxon>
        <taxon>Araneae</taxon>
        <taxon>Araneomorphae</taxon>
        <taxon>Entelegynae</taxon>
        <taxon>Eresoidea</taxon>
        <taxon>Eresidae</taxon>
        <taxon>Stegodyphus</taxon>
    </lineage>
</organism>
<dbReference type="SUPFAM" id="SSF103473">
    <property type="entry name" value="MFS general substrate transporter"/>
    <property type="match status" value="1"/>
</dbReference>
<evidence type="ECO:0000313" key="11">
    <source>
        <dbReference type="Proteomes" id="UP000054359"/>
    </source>
</evidence>
<dbReference type="OrthoDB" id="4142200at2759"/>
<feature type="domain" description="Major facilitator superfamily (MFS) profile" evidence="9">
    <location>
        <begin position="1"/>
        <end position="237"/>
    </location>
</feature>
<keyword evidence="10" id="KW-0762">Sugar transport</keyword>
<dbReference type="PROSITE" id="PS50850">
    <property type="entry name" value="MFS"/>
    <property type="match status" value="1"/>
</dbReference>
<comment type="similarity">
    <text evidence="2">Belongs to the major facilitator superfamily. Sugar transporter (TC 2.A.1.1) family. Glucose transporter subfamily.</text>
</comment>
<sequence length="248" mass="27469">MATSITLLGIFGTFQGAYNSTDGCTSPTVYSNISSQAPRNIKPLILSRSYIFPKINHAEIITENTKIHFMKNKSSMPESLTDFQNNIFLESFQLSEVDNKNLYIVNESETLLENHTLPVYRYEKPPVRSDSTTQQVDIGPSLPIKIISVTSLMIFVCAYGMSYGPVTWLVLSEIFPGSLRGRAVSVATCINWGSNIVVSLTFLDILNVAGIGPTFVVYGFICYGAAVFVFFCVPETKSKTLEEINKDL</sequence>
<evidence type="ECO:0000259" key="9">
    <source>
        <dbReference type="PROSITE" id="PS50850"/>
    </source>
</evidence>
<feature type="signal peptide" evidence="8">
    <location>
        <begin position="1"/>
        <end position="16"/>
    </location>
</feature>
<dbReference type="InterPro" id="IPR020846">
    <property type="entry name" value="MFS_dom"/>
</dbReference>
<feature type="transmembrane region" description="Helical" evidence="7">
    <location>
        <begin position="152"/>
        <end position="171"/>
    </location>
</feature>
<dbReference type="GO" id="GO:0016020">
    <property type="term" value="C:membrane"/>
    <property type="evidence" value="ECO:0007669"/>
    <property type="project" value="UniProtKB-SubCell"/>
</dbReference>